<sequence>MKLSFLRSSLCILHFFLSLKLLDFSFNFIQKLVSFENIVLVEALLDVLKVAGDIFERVKEVKLLGAQVEFAILNSEGYTIDNLWADVYMISCSIVPDSSKKFKAKVKLPWSVQYTTVNDNSELQQVFNIDEEDNARYHVADFVEEEETGEAAENSDEESDDEQLSKVVSFQLGQ</sequence>
<dbReference type="EMBL" id="JAFEMO010000002">
    <property type="protein sequence ID" value="KAH7575457.1"/>
    <property type="molecule type" value="Genomic_DNA"/>
</dbReference>
<feature type="signal peptide" evidence="2">
    <location>
        <begin position="1"/>
        <end position="18"/>
    </location>
</feature>
<name>A0ABQ8IGY1_9ROSI</name>
<evidence type="ECO:0000256" key="2">
    <source>
        <dbReference type="SAM" id="SignalP"/>
    </source>
</evidence>
<evidence type="ECO:0000313" key="4">
    <source>
        <dbReference type="Proteomes" id="UP000827721"/>
    </source>
</evidence>
<reference evidence="3 4" key="1">
    <citation type="submission" date="2021-02" db="EMBL/GenBank/DDBJ databases">
        <title>Plant Genome Project.</title>
        <authorList>
            <person name="Zhang R.-G."/>
        </authorList>
    </citation>
    <scope>NUCLEOTIDE SEQUENCE [LARGE SCALE GENOMIC DNA]</scope>
    <source>
        <tissue evidence="3">Leaves</tissue>
    </source>
</reference>
<evidence type="ECO:0000313" key="3">
    <source>
        <dbReference type="EMBL" id="KAH7575457.1"/>
    </source>
</evidence>
<feature type="chain" id="PRO_5045678548" evidence="2">
    <location>
        <begin position="19"/>
        <end position="174"/>
    </location>
</feature>
<feature type="compositionally biased region" description="Acidic residues" evidence="1">
    <location>
        <begin position="146"/>
        <end position="162"/>
    </location>
</feature>
<proteinExistence type="predicted"/>
<keyword evidence="2" id="KW-0732">Signal</keyword>
<evidence type="ECO:0000256" key="1">
    <source>
        <dbReference type="SAM" id="MobiDB-lite"/>
    </source>
</evidence>
<comment type="caution">
    <text evidence="3">The sequence shown here is derived from an EMBL/GenBank/DDBJ whole genome shotgun (WGS) entry which is preliminary data.</text>
</comment>
<keyword evidence="4" id="KW-1185">Reference proteome</keyword>
<organism evidence="3 4">
    <name type="scientific">Xanthoceras sorbifolium</name>
    <dbReference type="NCBI Taxonomy" id="99658"/>
    <lineage>
        <taxon>Eukaryota</taxon>
        <taxon>Viridiplantae</taxon>
        <taxon>Streptophyta</taxon>
        <taxon>Embryophyta</taxon>
        <taxon>Tracheophyta</taxon>
        <taxon>Spermatophyta</taxon>
        <taxon>Magnoliopsida</taxon>
        <taxon>eudicotyledons</taxon>
        <taxon>Gunneridae</taxon>
        <taxon>Pentapetalae</taxon>
        <taxon>rosids</taxon>
        <taxon>malvids</taxon>
        <taxon>Sapindales</taxon>
        <taxon>Sapindaceae</taxon>
        <taxon>Xanthoceroideae</taxon>
        <taxon>Xanthoceras</taxon>
    </lineage>
</organism>
<accession>A0ABQ8IGY1</accession>
<feature type="region of interest" description="Disordered" evidence="1">
    <location>
        <begin position="146"/>
        <end position="174"/>
    </location>
</feature>
<dbReference type="Proteomes" id="UP000827721">
    <property type="component" value="Unassembled WGS sequence"/>
</dbReference>
<gene>
    <name evidence="3" type="ORF">JRO89_XS02G0116800</name>
</gene>
<protein>
    <submittedName>
        <fullName evidence="3">Uncharacterized protein</fullName>
    </submittedName>
</protein>